<feature type="region of interest" description="Disordered" evidence="2">
    <location>
        <begin position="1761"/>
        <end position="1783"/>
    </location>
</feature>
<feature type="region of interest" description="Disordered" evidence="2">
    <location>
        <begin position="2700"/>
        <end position="2721"/>
    </location>
</feature>
<feature type="region of interest" description="Disordered" evidence="2">
    <location>
        <begin position="4199"/>
        <end position="4301"/>
    </location>
</feature>
<feature type="compositionally biased region" description="Basic and acidic residues" evidence="2">
    <location>
        <begin position="5219"/>
        <end position="5232"/>
    </location>
</feature>
<feature type="region of interest" description="Disordered" evidence="2">
    <location>
        <begin position="3946"/>
        <end position="3980"/>
    </location>
</feature>
<feature type="compositionally biased region" description="Basic and acidic residues" evidence="2">
    <location>
        <begin position="2550"/>
        <end position="2564"/>
    </location>
</feature>
<feature type="region of interest" description="Disordered" evidence="2">
    <location>
        <begin position="3112"/>
        <end position="3137"/>
    </location>
</feature>
<feature type="compositionally biased region" description="Basic and acidic residues" evidence="2">
    <location>
        <begin position="1734"/>
        <end position="1751"/>
    </location>
</feature>
<feature type="coiled-coil region" evidence="1">
    <location>
        <begin position="4612"/>
        <end position="4646"/>
    </location>
</feature>
<feature type="compositionally biased region" description="Basic and acidic residues" evidence="2">
    <location>
        <begin position="4259"/>
        <end position="4272"/>
    </location>
</feature>
<feature type="compositionally biased region" description="Basic and acidic residues" evidence="2">
    <location>
        <begin position="2424"/>
        <end position="2434"/>
    </location>
</feature>
<feature type="region of interest" description="Disordered" evidence="2">
    <location>
        <begin position="1510"/>
        <end position="1531"/>
    </location>
</feature>
<feature type="region of interest" description="Disordered" evidence="2">
    <location>
        <begin position="4143"/>
        <end position="4187"/>
    </location>
</feature>
<sequence>MSDKKKENNFKEHKIIFFSCVLDDDKDSITSLSVKNKVAKFENILSKESPINDKVSPVISTQEKEISPEKSVETIVEKLSLPEQYDVIQREENESIESPVVETSSIKSVQRLSAMFESGVLDDEKDIKDKKKDIVDRKKELSEIEQERKVTKTIITKKKTKIGKDGEIYEEEYEVEELSDGEFQPQIEKAKINEEEQFDNEENLEITSVPVSELQENKDIRKRSIDDDELIKMSTTTTTEDITTTTKKIFKDKKDQEPYDKDDKFIHITGEVVESPELYTETDYSPDVRKDNLLEDKLYDQESIKDEVSNIIEKEVLPDEQLETKNITNIEDTTPHLIVEEVADSISTDSDKEDFDITYVQEDDQTTDVVKPIKSDDNIEIEESKELYPEEEKQFILPSKGKESESEEEVTIISKIIQEPDNDEVIYDTKIVETTTIIEKVKMDQIGRPFTTVEATYEETEIPTSQLESMGISKKFIDPSGGIVEEKIVKEDFPDEIHETSSKDIASIQTEIVYDDDGEPHFVVRKESENVSLTATKDIIEHPENVITNENIHKEKDSYKPVNEEIFYENITKSEEYIPEQVIYSDKVESKTTMPMEEKEESIHEDTYIKDENKIPEHLVETDNQIDETKEIETENDYEADVERRESPLIERDIIHESHISEKEEKPISELLKDDNKSKLIENLEEPTIYYHDLDKLIEKTDKHDYEEDLQPEIKESEYVVVEEIPEITKQVDKRDAKSPEINDIYEDVETIVTTTTHQDDLDKSIEEPVQYNYEKDLQPEIEEQKLEVVETIPETIKQERESVTQSPESKDDNESIETTTTTYYDYSDKHVEEELQPEKKIEYELKKESSETAIIEELPETIKEGEEIITKSPEVKDDYETVEITTTTTYYDDSDKPIEEIYQPDYKEDYQVNLQDQEPEIVKELPETVEHEGQTVVKSPELTDDYEKVETIVTTTTTYYDESGKPIKEKDDQQDFERYIQPGTKDGETVVDENVPKTVEHKEETVVKSPKITDDYEKVETIVTTTTYYDESDRPIEESIQHDYEKDLQPEIKDNEFVIDEKVPETSTEKEEIGLKSPEITDDYETVETIVTTTTYYDDSDKPIEEKYQPDLQDQEHTVIDELPQKVEHKEETVVKSPEITDDYETKETVVTTKTNYDDLDKPIEDKYQPDYEKEYKEDIQDQEPTVIEELSQTVEHKDETVVKSPEITDDYENVETVVDEKVPETVKGSEEIITRSPKIKDDYETVETIVTTTTYYDDSDKPIEEKYQPDLQDQEHTVIDELPQKVEHKEETVVKSPEITDDYETVETVVTTKTYYDDLDKPIEDNYQPDYEKEYKKDIQGQEPTVIEEVPETAEQKEETVVKSPEITDDYENVETIVTTTTTYYDESGKPIKEEDQKGEETVVDEIVPETVKGSEEIITKSPEIKDDYETVETIVTTTTYYDDLDKPIEDNYQPDYEKEYKKDIQGQEPTVIEEVPETAEQKEETVVKSPEITDDYENVETIVTTTTTYYDESGKPTKEEDQKDEETVVDEIVPETVKGSEEIITKPPEIKDDYETVETIVTTTTYYEDSDKPIEDNYQPDYEKENKEDIQDQELTIIEEVPQTAEQKDETDVKSPEITDDYENVETIVTTTTTYYDESGKPTKEEDQKDEETVVDEIVPETVKGSEEIITKSPEITDDYETVETVVTTKTYYDDLDKPIEDNYQPDFEKEYKEDIQDQEPTVIEEVPETAEQKEETVAKSPEITDDHENVETIVTTTTTYYDESGKPIKEEDQKGEETVVDEIVPETVKGSEEIITKSPEIKDDYETVETIVTTTTYYEDSDKPIEERYQPDLEDQESAIVKESPETIEHEEKTVVKSPELTDDYEKVETIVTTTATYYDDSGKLIEEPVKYDYQLDLQLEIKDDESVVDEKVPEIVAKSPEIKDDYETVKTIVTTTTTYYDDSEKPIEEIYQRDYEKEYQPEFQDQELTGIEELPEIAEQKDETDVKSPKITDSKPVVDEKVSEPFTGKEEIVTKSPESEDDHDTVETFVTTKTAYYDESDKPIKEAYEIDLDKDLQPEIETQEPQVFEQLPKIIQKEEETVSKSPEVKDDYEKVESIVTTTTTYYDDSDKPIEKEDQHDFESHIQPDIRDHESVVEQISERYDEKEEILSESPEIKTDFESYEVNVEPIITDENKYGDSDKAEIIESPIIEDIADSQLPSVERKYSVESPVEKREIISESPKDLDDRNIVESVVTTTTYYDDSVNHVGETEHPDYEKYYQPDVKDSESVVDEELPETIQHTDEIVETTIPRTSYSDDNLNDDKEIDSQIEISNIVTKEQEDDDLHKPCEDLTPEVSHYDIDKKIEEYYEPEVEKEDILSSDKFVDSIVTKDDTAEPFIKEEVVKDDLHDVKSTIRSQLIFDEIQHRPESPTSEDEYLPESHKKEKDIITTEIPSPKSFEYDGQDIDETTSSDVEKELHHEKLPFNEVYQRPESPDYDEESYEVKYPEHEILDTKIEFENYVKETPIFDPSFSEEHIALKEDNATLETDDHKVYQTLMKKDELIAELPKDEDNQGDYEKVSSLPTLYTDENKEEVKILDKDEPLPLYETSLYDMHPTTEESYTEQQKNKEITDSDKVKEFISEDINDKKETTNDSSLTKEDHDVEFTLDKTLSQKFPIEEQEIVECHAINEESVIEQRQLDDIRIPRSLSAQYETFEEKPETVDDENEIFTKSPEIKDEYDNVETIVSTTTTYYDDLDKPYEDIVQQDYQTDLQPKVSDSKFMPKTFEEKEEILSESPEIKTDFESYEVTVEPTTIDEKKDGDSDKAEIIESPIIEDIVDSQLPSVERKYSVESPVEKREIISESPEDLDESNIVESVVTTTTTTYYDDSVNHVGETEHPDYEKYYQPDVKDSEPVVDEELSETIKKSPEFTDDYKNVETTTTATTYYDDLDKPVEELPEAINEKEEIITKSPESKDDYETIETITTTTTYYDNSNEHVKEKVESDYEKDLQPEIEGSESFVGEKVPEAVTVGDEEITKSPEIKDDYETVKTIATTTTNYDDLEKPIEKSDQYDFEKDYQSEPQNQELNIVEEVPKVVEQIEETVRKSPEIKDDYETVETIVTTTTYYDDSDKPNDEMHQADYEKEHQPDFQDQEQKIIEKLPETIENKEETIIKSPELTNDYKTVETIVTTTTTYYDESDKPIEETDQQDYQIDLQPEIKDNESVVEEKVPKTVDYKEETVTKSPELTDDYEKVETIVTTTTTYYDDSDKQIKETDQHNLDIEPKPKVEAQESQVIEQLPETIEHQEDMLTKSPEVKDNYETVETIVTTTTYYDDSDKPIEERYQPDFKIDSQQEIKESEFVVESIPEKLDEKEDIISESPEKLEKSDIVKNVVTTTTYYDDSDKPIEKEDQYDYESYIQPEIKDHESVVKPISEKYDEKEEIITESPEIKTDFESYEVTVEPTITDENKDGDSEKPEFIESPIIEDIVDSQLPSIERKYSVESPVEKRKIISESSEDSDDKNIVESVVTTTTTYYDDSIKHVKEIEHPDYEKYYQPDVEDSEPVVDEELSETIQHTDEIVSMSPKLKDEFEIVETTIPSISYSDDKEIDSQIEISNIVTKEQEDDDLHKPCEDLTPEVSHYDMDKKIEEYHEPEVKKEDILSSDKFVDSIVTKDDTAEPFIKEEVVKDDLHDVKSTIRSQLIFDEIQHRPESPTSEDEYLPESHKKKKDIITTEIPSPKSFEYGGQDIDETTSSDVEKELHHEKLPFNEVYQRPESPDYDEESYEVKYPEQVQLEINPIISSDTEGKISTEEEKATVDTASPIDEVELITKDQKKADFKYLEDISMYVPEQIPETPTSESEQFVEAQIHNLDHFTESPMKDNECHVVETVTMSSVYHDDSDLHLPEVSSETQKSNVDLKISFDETDHHIKDSKQDKFEQISDQKTSVVIKDFDDKLMETEKPLSSKSSISEDLNVEKEKSSSDKKVIIPAPTDFDNLGRRSSDLFKDSYIKSDVSFDEHSSKEEEKRLDENIGMKNIHDTDYVVVSPRDDQNDLKVESYTHLDTSPVLDKKSDESPHSSNVEDEFFAGYSIKSESPVKTVSSDEEKDSEMLRQQGSLNVEPCEDEFFAGKSISTNETISVFKSDVFDHEQDILTKESTNNDVLSKDDIETAKQTSEDYLDKDTEEKSDDSTDEKADDKKDLFEDEFFAGISIKQEKIPHDEIYPSDNDTLEKHTSDKVSKFSSQEDLTEESKSSETYHDSENASQEDSQPLTKEHDESSSFEKEFFSGVSIKKSPSKEDVKETETFDKDIEKLDKLSSELQEETIESDDHKIETSDIKLISPVSKLSEENKQEDIVETSSEIDKRDEKDFEKILVDKDDKTSEKELTSKDDKSLVIEEIYPISGVSSKTLLDFVEHSQSLISSPEKIVLDDNVEMDKDEVEQFKDKNYDSLESFAEKESIDIVSSILPKTKEVDDLQDKLLEVKDGTIPSTDEKINKHQEADSETYDEFFKAIAHKEEPLLSSDEKGTLSDIEIETKALEEFAENESKQIVDECFAISKPSDFSKQLVDEVVHELSEKAESLTSDSEMDIPTKQRHKFSDTVISKIEDTHIIEKPFIAEETSRIVEDITNELITELEEIEEAEEKIEENLESDEKIMEKSLIKQEDENIVDNIMESIKLESKILNIFNDDKKLSDSSLITSPTTIQEKHSEDAIVDPEYVHQDTNQDLTLEDDTKIDQTFIFVEDTDIPQYEYLKSPHSPRLEHLEQSIDILKESPLDEMALIERKLSTSIVDESIVESEDVDVKFNESNKYSKEGKVHASYLTSEPVFVIPEKEEDIETHQKDDVDESLFIVDSEELSNDSEIKINQEDNTTYIVDEAKQQLTSNVIDDPNKELFKEETTTDLSQNIDVYDEDKKIDTYDSDKEVDSSQFLDKISEKDLLFDDVKYDDIYGKKSHQEIPEDPMTSSIFVGHDDKNIFDTEDDKIASSATSSPNPFMTEDEIQEHKKFFLTDSESVDDYIHESDNISTGYEDFSNQRDTQEQLIFDEKSTSDEKLTKSLIHFDDNIEKEEKLLFDDDDDNISEQPQLIELSDSDEEDVNIDNKKIELSGLEQQETKLLKSHSETLSADIESPQTVIDKFETLEKDFTLEENKDEIKTEISPNNDVMTQSIDSLNGQEVTPSTDNSGNIIDNFIFDDKSLERRVSSSSDKNNHYSKSKTHQSSDNISESSLQEFERLEAELFKKSGDVSPSSDESEGAKSRVSDDRTGSRNSLNEFERLEKELAEPTNENNEVMMLSYIREESEYEDMSIKEDEENVDSLNDPSSDNQKEIENKDAMSESIVVTDSLEQIPQIPSILETSVDSLEVSNIYGIDDKRKIQEDESKYHDEFEREPKSKSGNIIEACVIPGNEGLDNDSLLGFSSSNQTEDSNTYTSQNTEDTFQEYHDDDKDSLEGDLSIIGSDIPTTITTFKSTKISPTGSTEIISRRVLTKVTDPIICRVKFTGTESEERLQSLDPNISIETTDAEGNVTTTVKHQQSQQ</sequence>
<feature type="region of interest" description="Disordered" evidence="2">
    <location>
        <begin position="2832"/>
        <end position="2859"/>
    </location>
</feature>
<feature type="region of interest" description="Disordered" evidence="2">
    <location>
        <begin position="385"/>
        <end position="404"/>
    </location>
</feature>
<feature type="compositionally biased region" description="Basic and acidic residues" evidence="2">
    <location>
        <begin position="1983"/>
        <end position="2018"/>
    </location>
</feature>
<feature type="compositionally biased region" description="Basic and acidic residues" evidence="2">
    <location>
        <begin position="4200"/>
        <end position="4209"/>
    </location>
</feature>
<feature type="compositionally biased region" description="Basic and acidic residues" evidence="2">
    <location>
        <begin position="827"/>
        <end position="836"/>
    </location>
</feature>
<feature type="region of interest" description="Disordered" evidence="2">
    <location>
        <begin position="3448"/>
        <end position="3467"/>
    </location>
</feature>
<feature type="compositionally biased region" description="Basic and acidic residues" evidence="2">
    <location>
        <begin position="797"/>
        <end position="814"/>
    </location>
</feature>
<feature type="region of interest" description="Disordered" evidence="2">
    <location>
        <begin position="797"/>
        <end position="836"/>
    </location>
</feature>
<feature type="compositionally biased region" description="Basic and acidic residues" evidence="2">
    <location>
        <begin position="2944"/>
        <end position="2964"/>
    </location>
</feature>
<feature type="compositionally biased region" description="Basic and acidic residues" evidence="2">
    <location>
        <begin position="1572"/>
        <end position="1593"/>
    </location>
</feature>
<feature type="region of interest" description="Disordered" evidence="2">
    <location>
        <begin position="2892"/>
        <end position="2913"/>
    </location>
</feature>
<feature type="compositionally biased region" description="Basic and acidic residues" evidence="2">
    <location>
        <begin position="4282"/>
        <end position="4301"/>
    </location>
</feature>
<dbReference type="Proteomes" id="UP000035681">
    <property type="component" value="Unplaced"/>
</dbReference>
<feature type="compositionally biased region" description="Basic and acidic residues" evidence="2">
    <location>
        <begin position="2113"/>
        <end position="2131"/>
    </location>
</feature>
<feature type="compositionally biased region" description="Basic and acidic residues" evidence="2">
    <location>
        <begin position="3453"/>
        <end position="3465"/>
    </location>
</feature>
<feature type="compositionally biased region" description="Basic and acidic residues" evidence="2">
    <location>
        <begin position="1641"/>
        <end position="1650"/>
    </location>
</feature>
<feature type="compositionally biased region" description="Polar residues" evidence="2">
    <location>
        <begin position="5405"/>
        <end position="5422"/>
    </location>
</feature>
<feature type="region of interest" description="Disordered" evidence="2">
    <location>
        <begin position="1982"/>
        <end position="2031"/>
    </location>
</feature>
<protein>
    <submittedName>
        <fullName evidence="4">Uncharacterized protein</fullName>
    </submittedName>
</protein>
<feature type="compositionally biased region" description="Basic and acidic residues" evidence="2">
    <location>
        <begin position="1824"/>
        <end position="1835"/>
    </location>
</feature>
<feature type="compositionally biased region" description="Basic and acidic residues" evidence="2">
    <location>
        <begin position="4216"/>
        <end position="4226"/>
    </location>
</feature>
<feature type="region of interest" description="Disordered" evidence="2">
    <location>
        <begin position="1732"/>
        <end position="1751"/>
    </location>
</feature>
<name>A0AAF5DML7_STRER</name>
<feature type="region of interest" description="Disordered" evidence="2">
    <location>
        <begin position="2550"/>
        <end position="2573"/>
    </location>
</feature>
<feature type="compositionally biased region" description="Basic and acidic residues" evidence="2">
    <location>
        <begin position="3791"/>
        <end position="3803"/>
    </location>
</feature>
<evidence type="ECO:0000256" key="1">
    <source>
        <dbReference type="SAM" id="Coils"/>
    </source>
</evidence>
<feature type="region of interest" description="Disordered" evidence="2">
    <location>
        <begin position="1063"/>
        <end position="1082"/>
    </location>
</feature>
<feature type="compositionally biased region" description="Polar residues" evidence="2">
    <location>
        <begin position="5206"/>
        <end position="5218"/>
    </location>
</feature>
<feature type="compositionally biased region" description="Basic and acidic residues" evidence="2">
    <location>
        <begin position="1767"/>
        <end position="1781"/>
    </location>
</feature>
<feature type="region of interest" description="Disordered" evidence="2">
    <location>
        <begin position="2404"/>
        <end position="2486"/>
    </location>
</feature>
<feature type="region of interest" description="Disordered" evidence="2">
    <location>
        <begin position="2989"/>
        <end position="3010"/>
    </location>
</feature>
<feature type="compositionally biased region" description="Basic and acidic residues" evidence="2">
    <location>
        <begin position="2832"/>
        <end position="2847"/>
    </location>
</feature>
<evidence type="ECO:0000256" key="2">
    <source>
        <dbReference type="SAM" id="MobiDB-lite"/>
    </source>
</evidence>
<dbReference type="WBParaSite" id="TCONS_00014873.p1">
    <property type="protein sequence ID" value="TCONS_00014873.p1"/>
    <property type="gene ID" value="XLOC_010084"/>
</dbReference>
<feature type="compositionally biased region" description="Basic and acidic residues" evidence="2">
    <location>
        <begin position="5261"/>
        <end position="5270"/>
    </location>
</feature>
<feature type="region of interest" description="Disordered" evidence="2">
    <location>
        <begin position="5190"/>
        <end position="5319"/>
    </location>
</feature>
<organism evidence="3 4">
    <name type="scientific">Strongyloides stercoralis</name>
    <name type="common">Threadworm</name>
    <dbReference type="NCBI Taxonomy" id="6248"/>
    <lineage>
        <taxon>Eukaryota</taxon>
        <taxon>Metazoa</taxon>
        <taxon>Ecdysozoa</taxon>
        <taxon>Nematoda</taxon>
        <taxon>Chromadorea</taxon>
        <taxon>Rhabditida</taxon>
        <taxon>Tylenchina</taxon>
        <taxon>Panagrolaimomorpha</taxon>
        <taxon>Strongyloidoidea</taxon>
        <taxon>Strongyloididae</taxon>
        <taxon>Strongyloides</taxon>
    </lineage>
</organism>
<feature type="region of interest" description="Disordered" evidence="2">
    <location>
        <begin position="1822"/>
        <end position="1852"/>
    </location>
</feature>
<feature type="region of interest" description="Disordered" evidence="2">
    <location>
        <begin position="2112"/>
        <end position="2131"/>
    </location>
</feature>
<feature type="compositionally biased region" description="Basic and acidic residues" evidence="2">
    <location>
        <begin position="3961"/>
        <end position="3973"/>
    </location>
</feature>
<feature type="region of interest" description="Disordered" evidence="2">
    <location>
        <begin position="3688"/>
        <end position="3806"/>
    </location>
</feature>
<feature type="compositionally biased region" description="Basic and acidic residues" evidence="2">
    <location>
        <begin position="1609"/>
        <end position="1620"/>
    </location>
</feature>
<feature type="region of interest" description="Disordered" evidence="2">
    <location>
        <begin position="2267"/>
        <end position="2311"/>
    </location>
</feature>
<feature type="compositionally biased region" description="Basic and acidic residues" evidence="2">
    <location>
        <begin position="1063"/>
        <end position="1075"/>
    </location>
</feature>
<reference evidence="4" key="1">
    <citation type="submission" date="2024-02" db="UniProtKB">
        <authorList>
            <consortium name="WormBaseParasite"/>
        </authorList>
    </citation>
    <scope>IDENTIFICATION</scope>
</reference>
<feature type="compositionally biased region" description="Basic and acidic residues" evidence="2">
    <location>
        <begin position="1515"/>
        <end position="1524"/>
    </location>
</feature>
<feature type="compositionally biased region" description="Basic and acidic residues" evidence="2">
    <location>
        <begin position="4150"/>
        <end position="4187"/>
    </location>
</feature>
<feature type="compositionally biased region" description="Acidic residues" evidence="2">
    <location>
        <begin position="5289"/>
        <end position="5303"/>
    </location>
</feature>
<feature type="region of interest" description="Disordered" evidence="2">
    <location>
        <begin position="1570"/>
        <end position="1657"/>
    </location>
</feature>
<feature type="compositionally biased region" description="Basic and acidic residues" evidence="2">
    <location>
        <begin position="5242"/>
        <end position="5254"/>
    </location>
</feature>
<feature type="region of interest" description="Disordered" evidence="2">
    <location>
        <begin position="4045"/>
        <end position="4104"/>
    </location>
</feature>
<proteinExistence type="predicted"/>
<feature type="compositionally biased region" description="Basic and acidic residues" evidence="2">
    <location>
        <begin position="3742"/>
        <end position="3753"/>
    </location>
</feature>
<feature type="compositionally biased region" description="Basic and acidic residues" evidence="2">
    <location>
        <begin position="2611"/>
        <end position="2643"/>
    </location>
</feature>
<keyword evidence="1" id="KW-0175">Coiled coil</keyword>
<feature type="compositionally biased region" description="Basic and acidic residues" evidence="2">
    <location>
        <begin position="4236"/>
        <end position="4248"/>
    </location>
</feature>
<feature type="region of interest" description="Disordered" evidence="2">
    <location>
        <begin position="5401"/>
        <end position="5422"/>
    </location>
</feature>
<feature type="compositionally biased region" description="Basic and acidic residues" evidence="2">
    <location>
        <begin position="3115"/>
        <end position="3137"/>
    </location>
</feature>
<feature type="region of interest" description="Disordered" evidence="2">
    <location>
        <begin position="2599"/>
        <end position="2643"/>
    </location>
</feature>
<accession>A0AAF5DML7</accession>
<keyword evidence="3" id="KW-1185">Reference proteome</keyword>
<evidence type="ECO:0000313" key="4">
    <source>
        <dbReference type="WBParaSite" id="TCONS_00014873.p1"/>
    </source>
</evidence>
<evidence type="ECO:0000313" key="3">
    <source>
        <dbReference type="Proteomes" id="UP000035681"/>
    </source>
</evidence>
<feature type="region of interest" description="Disordered" evidence="2">
    <location>
        <begin position="2944"/>
        <end position="2965"/>
    </location>
</feature>
<feature type="compositionally biased region" description="Polar residues" evidence="2">
    <location>
        <begin position="4249"/>
        <end position="4258"/>
    </location>
</feature>
<feature type="compositionally biased region" description="Basic and acidic residues" evidence="2">
    <location>
        <begin position="2458"/>
        <end position="2469"/>
    </location>
</feature>